<dbReference type="AlphaFoldDB" id="F0WC80"/>
<reference evidence="1" key="2">
    <citation type="submission" date="2011-02" db="EMBL/GenBank/DDBJ databases">
        <authorList>
            <person name="MacLean D."/>
        </authorList>
    </citation>
    <scope>NUCLEOTIDE SEQUENCE</scope>
</reference>
<sequence>MTEFDGLVANTLENARPRKFFLVDRVCLRPKGELPTGNGAMSICSRAGALQTPWYCSRCFNTGSRVFRN</sequence>
<reference evidence="1" key="1">
    <citation type="journal article" date="2011" name="PLoS Biol.">
        <title>Gene gain and loss during evolution of obligate parasitism in the white rust pathogen of Arabidopsis thaliana.</title>
        <authorList>
            <person name="Kemen E."/>
            <person name="Gardiner A."/>
            <person name="Schultz-Larsen T."/>
            <person name="Kemen A.C."/>
            <person name="Balmuth A.L."/>
            <person name="Robert-Seilaniantz A."/>
            <person name="Bailey K."/>
            <person name="Holub E."/>
            <person name="Studholme D.J."/>
            <person name="Maclean D."/>
            <person name="Jones J.D."/>
        </authorList>
    </citation>
    <scope>NUCLEOTIDE SEQUENCE</scope>
</reference>
<name>F0WC80_9STRA</name>
<accession>F0WC80</accession>
<dbReference type="HOGENOM" id="CLU_2781163_0_0_1"/>
<evidence type="ECO:0000313" key="1">
    <source>
        <dbReference type="EMBL" id="CCA18793.1"/>
    </source>
</evidence>
<organism evidence="1">
    <name type="scientific">Albugo laibachii Nc14</name>
    <dbReference type="NCBI Taxonomy" id="890382"/>
    <lineage>
        <taxon>Eukaryota</taxon>
        <taxon>Sar</taxon>
        <taxon>Stramenopiles</taxon>
        <taxon>Oomycota</taxon>
        <taxon>Peronosporomycetes</taxon>
        <taxon>Albuginales</taxon>
        <taxon>Albuginaceae</taxon>
        <taxon>Albugo</taxon>
    </lineage>
</organism>
<dbReference type="EMBL" id="FR824101">
    <property type="protein sequence ID" value="CCA18793.1"/>
    <property type="molecule type" value="Genomic_DNA"/>
</dbReference>
<proteinExistence type="predicted"/>
<protein>
    <submittedName>
        <fullName evidence="1">AlNc14C56G4263 protein</fullName>
    </submittedName>
</protein>
<gene>
    <name evidence="1" type="primary">AlNc14C56G4263</name>
    <name evidence="1" type="ORF">ALNC14_049360</name>
</gene>